<dbReference type="Pfam" id="PF12697">
    <property type="entry name" value="Abhydrolase_6"/>
    <property type="match status" value="1"/>
</dbReference>
<comment type="caution">
    <text evidence="2">The sequence shown here is derived from an EMBL/GenBank/DDBJ whole genome shotgun (WGS) entry which is preliminary data.</text>
</comment>
<dbReference type="Gene3D" id="3.40.50.1820">
    <property type="entry name" value="alpha/beta hydrolase"/>
    <property type="match status" value="1"/>
</dbReference>
<dbReference type="InterPro" id="IPR000073">
    <property type="entry name" value="AB_hydrolase_1"/>
</dbReference>
<organism evidence="2 3">
    <name type="scientific">Sphingomonas colocasiae</name>
    <dbReference type="NCBI Taxonomy" id="1848973"/>
    <lineage>
        <taxon>Bacteria</taxon>
        <taxon>Pseudomonadati</taxon>
        <taxon>Pseudomonadota</taxon>
        <taxon>Alphaproteobacteria</taxon>
        <taxon>Sphingomonadales</taxon>
        <taxon>Sphingomonadaceae</taxon>
        <taxon>Sphingomonas</taxon>
    </lineage>
</organism>
<protein>
    <submittedName>
        <fullName evidence="2">Alpha/beta fold hydrolase</fullName>
    </submittedName>
</protein>
<dbReference type="PANTHER" id="PTHR46438">
    <property type="entry name" value="ALPHA/BETA-HYDROLASES SUPERFAMILY PROTEIN"/>
    <property type="match status" value="1"/>
</dbReference>
<evidence type="ECO:0000259" key="1">
    <source>
        <dbReference type="Pfam" id="PF12697"/>
    </source>
</evidence>
<proteinExistence type="predicted"/>
<dbReference type="GO" id="GO:0016787">
    <property type="term" value="F:hydrolase activity"/>
    <property type="evidence" value="ECO:0007669"/>
    <property type="project" value="UniProtKB-KW"/>
</dbReference>
<dbReference type="EMBL" id="JAINVV010000012">
    <property type="protein sequence ID" value="MBY8825407.1"/>
    <property type="molecule type" value="Genomic_DNA"/>
</dbReference>
<evidence type="ECO:0000313" key="3">
    <source>
        <dbReference type="Proteomes" id="UP000706039"/>
    </source>
</evidence>
<feature type="domain" description="AB hydrolase-1" evidence="1">
    <location>
        <begin position="31"/>
        <end position="266"/>
    </location>
</feature>
<evidence type="ECO:0000313" key="2">
    <source>
        <dbReference type="EMBL" id="MBY8825407.1"/>
    </source>
</evidence>
<reference evidence="2 3" key="1">
    <citation type="submission" date="2021-08" db="EMBL/GenBank/DDBJ databases">
        <authorList>
            <person name="Tuo L."/>
        </authorList>
    </citation>
    <scope>NUCLEOTIDE SEQUENCE [LARGE SCALE GENOMIC DNA]</scope>
    <source>
        <strain evidence="2 3">JCM 31229</strain>
    </source>
</reference>
<dbReference type="InterPro" id="IPR029058">
    <property type="entry name" value="AB_hydrolase_fold"/>
</dbReference>
<dbReference type="PRINTS" id="PR00111">
    <property type="entry name" value="ABHYDROLASE"/>
</dbReference>
<keyword evidence="3" id="KW-1185">Reference proteome</keyword>
<gene>
    <name evidence="2" type="ORF">K7G82_24090</name>
</gene>
<dbReference type="Proteomes" id="UP000706039">
    <property type="component" value="Unassembled WGS sequence"/>
</dbReference>
<sequence>MRIRAEPRVQDVPLDGGGHIRLAEFGQGAPIVMVHGAGLGASGPVHFHANIDAFVDAGYRVVVPDLIGFGASGKPVDDQGYPLERFTDTLVEALTRAGISRGAFFGNSLGGAVSIDAALRYPDLVSRAVLIAPGALESRETYFAQPMVQRMLAPQPGAMDEARMRTMLESFVTDPSAVSDQAVAARTLVARTQPPEVLGMMRLPDLTDRLDALNQSVLVIWGAADGICPVSGALKFATGCGDATVIVYSGVGHWPMTERPDAVNAAALEFLSR</sequence>
<accession>A0ABS7PYJ5</accession>
<dbReference type="RefSeq" id="WP_222992515.1">
    <property type="nucleotide sequence ID" value="NZ_JAINVV010000012.1"/>
</dbReference>
<dbReference type="SUPFAM" id="SSF53474">
    <property type="entry name" value="alpha/beta-Hydrolases"/>
    <property type="match status" value="1"/>
</dbReference>
<keyword evidence="2" id="KW-0378">Hydrolase</keyword>
<name>A0ABS7PYJ5_9SPHN</name>